<feature type="compositionally biased region" description="Basic and acidic residues" evidence="5">
    <location>
        <begin position="739"/>
        <end position="758"/>
    </location>
</feature>
<organism evidence="7 8">
    <name type="scientific">Glycine soja</name>
    <name type="common">Wild soybean</name>
    <dbReference type="NCBI Taxonomy" id="3848"/>
    <lineage>
        <taxon>Eukaryota</taxon>
        <taxon>Viridiplantae</taxon>
        <taxon>Streptophyta</taxon>
        <taxon>Embryophyta</taxon>
        <taxon>Tracheophyta</taxon>
        <taxon>Spermatophyta</taxon>
        <taxon>Magnoliopsida</taxon>
        <taxon>eudicotyledons</taxon>
        <taxon>Gunneridae</taxon>
        <taxon>Pentapetalae</taxon>
        <taxon>rosids</taxon>
        <taxon>fabids</taxon>
        <taxon>Fabales</taxon>
        <taxon>Fabaceae</taxon>
        <taxon>Papilionoideae</taxon>
        <taxon>50 kb inversion clade</taxon>
        <taxon>NPAAA clade</taxon>
        <taxon>indigoferoid/millettioid clade</taxon>
        <taxon>Phaseoleae</taxon>
        <taxon>Glycine</taxon>
        <taxon>Glycine subgen. Soja</taxon>
    </lineage>
</organism>
<feature type="region of interest" description="Disordered" evidence="5">
    <location>
        <begin position="872"/>
        <end position="894"/>
    </location>
</feature>
<comment type="caution">
    <text evidence="7">The sequence shown here is derived from an EMBL/GenBank/DDBJ whole genome shotgun (WGS) entry which is preliminary data.</text>
</comment>
<feature type="region of interest" description="Disordered" evidence="5">
    <location>
        <begin position="1"/>
        <end position="21"/>
    </location>
</feature>
<dbReference type="InterPro" id="IPR000313">
    <property type="entry name" value="PWWP_dom"/>
</dbReference>
<keyword evidence="8" id="KW-1185">Reference proteome</keyword>
<comment type="similarity">
    <text evidence="4">Belongs to the PDP family.</text>
</comment>
<dbReference type="GO" id="GO:0040029">
    <property type="term" value="P:epigenetic regulation of gene expression"/>
    <property type="evidence" value="ECO:0007669"/>
    <property type="project" value="UniProtKB-ARBA"/>
</dbReference>
<evidence type="ECO:0000256" key="5">
    <source>
        <dbReference type="SAM" id="MobiDB-lite"/>
    </source>
</evidence>
<feature type="compositionally biased region" description="Gly residues" evidence="5">
    <location>
        <begin position="926"/>
        <end position="936"/>
    </location>
</feature>
<feature type="region of interest" description="Disordered" evidence="5">
    <location>
        <begin position="663"/>
        <end position="722"/>
    </location>
</feature>
<dbReference type="AlphaFoldDB" id="A0A445F9G0"/>
<proteinExistence type="inferred from homology"/>
<name>A0A445F9G0_GLYSO</name>
<feature type="region of interest" description="Disordered" evidence="5">
    <location>
        <begin position="922"/>
        <end position="941"/>
    </location>
</feature>
<dbReference type="Pfam" id="PF00855">
    <property type="entry name" value="PWWP"/>
    <property type="match status" value="1"/>
</dbReference>
<dbReference type="GO" id="GO:2000028">
    <property type="term" value="P:regulation of photoperiodism, flowering"/>
    <property type="evidence" value="ECO:0007669"/>
    <property type="project" value="UniProtKB-ARBA"/>
</dbReference>
<gene>
    <name evidence="7" type="ORF">D0Y65_054992</name>
</gene>
<dbReference type="GO" id="GO:0035098">
    <property type="term" value="C:ESC/E(Z) complex"/>
    <property type="evidence" value="ECO:0007669"/>
    <property type="project" value="UniProtKB-ARBA"/>
</dbReference>
<dbReference type="SMR" id="A0A445F9G0"/>
<dbReference type="InterPro" id="IPR052657">
    <property type="entry name" value="PDP_family_Arabidopsis"/>
</dbReference>
<dbReference type="CDD" id="cd05162">
    <property type="entry name" value="PWWP"/>
    <property type="match status" value="1"/>
</dbReference>
<feature type="compositionally biased region" description="Basic and acidic residues" evidence="5">
    <location>
        <begin position="702"/>
        <end position="722"/>
    </location>
</feature>
<evidence type="ECO:0000256" key="3">
    <source>
        <dbReference type="ARBA" id="ARBA00023242"/>
    </source>
</evidence>
<evidence type="ECO:0000256" key="2">
    <source>
        <dbReference type="ARBA" id="ARBA00023163"/>
    </source>
</evidence>
<dbReference type="Gene3D" id="2.30.30.140">
    <property type="match status" value="1"/>
</dbReference>
<dbReference type="EMBL" id="QZWG01000020">
    <property type="protein sequence ID" value="RZB45457.1"/>
    <property type="molecule type" value="Genomic_DNA"/>
</dbReference>
<dbReference type="PANTHER" id="PTHR10688:SF5">
    <property type="entry name" value="PWWP DOMAIN-CONTAINING PROTEIN 1-RELATED"/>
    <property type="match status" value="1"/>
</dbReference>
<keyword evidence="1" id="KW-0805">Transcription regulation</keyword>
<feature type="region of interest" description="Disordered" evidence="5">
    <location>
        <begin position="355"/>
        <end position="374"/>
    </location>
</feature>
<evidence type="ECO:0000259" key="6">
    <source>
        <dbReference type="PROSITE" id="PS50812"/>
    </source>
</evidence>
<feature type="region of interest" description="Disordered" evidence="5">
    <location>
        <begin position="739"/>
        <end position="768"/>
    </location>
</feature>
<keyword evidence="3" id="KW-0539">Nucleus</keyword>
<evidence type="ECO:0000313" key="7">
    <source>
        <dbReference type="EMBL" id="RZB45457.1"/>
    </source>
</evidence>
<feature type="region of interest" description="Disordered" evidence="5">
    <location>
        <begin position="297"/>
        <end position="316"/>
    </location>
</feature>
<evidence type="ECO:0000313" key="8">
    <source>
        <dbReference type="Proteomes" id="UP000289340"/>
    </source>
</evidence>
<dbReference type="PROSITE" id="PS50812">
    <property type="entry name" value="PWWP"/>
    <property type="match status" value="1"/>
</dbReference>
<dbReference type="SMART" id="SM00293">
    <property type="entry name" value="PWWP"/>
    <property type="match status" value="1"/>
</dbReference>
<keyword evidence="2" id="KW-0804">Transcription</keyword>
<dbReference type="Gramene" id="XM_028364842.1">
    <property type="protein sequence ID" value="XP_028220643.1"/>
    <property type="gene ID" value="LOC114402324"/>
</dbReference>
<dbReference type="Proteomes" id="UP000289340">
    <property type="component" value="Chromosome 20"/>
</dbReference>
<evidence type="ECO:0000256" key="4">
    <source>
        <dbReference type="ARBA" id="ARBA00060746"/>
    </source>
</evidence>
<feature type="domain" description="PWWP" evidence="6">
    <location>
        <begin position="106"/>
        <end position="167"/>
    </location>
</feature>
<evidence type="ECO:0000256" key="1">
    <source>
        <dbReference type="ARBA" id="ARBA00023015"/>
    </source>
</evidence>
<protein>
    <recommendedName>
        <fullName evidence="6">PWWP domain-containing protein</fullName>
    </recommendedName>
</protein>
<dbReference type="PANTHER" id="PTHR10688">
    <property type="entry name" value="PWWP DOMAIN-CONTAINING PROTEIN"/>
    <property type="match status" value="1"/>
</dbReference>
<sequence length="1056" mass="115002">MSHHRNNHAALTVSTGDANPDDCHQPVDAPLSAAEQIRVRVSSEDNAAPASSTADRFDRINNHAASSRTSELARFSNSEVKSLLSEFDDYVAAGGASRNVGHGFEIGDMVWGKVKSHPWWPGHIYNEAFASSAVRRTKREGHVLVAFFGDSSYGWFEPSELIPFDANFAEKSRQISSRNFLKAVEEAVDEASRRCGLGLVCRCRGPGNFCPTDVEGYYSVQVPDYEPGVYSDAQIRKARSEFGAAEMLSFLKQLALNPHGGDQRSIGFTKNRSTAFAFRRAVFEQYDETYAQAFGVQPRRPSDSAGNHLDRPVRLPAKAPLSGPMVIAETLGGEKSATKSVKAKGNFKTDKYLFMRRDEPSNTSQLPSRETSDAAGSYVLQKRPLAVSAAPEALEKHEDTGFMSQGIAASTVKGEIAVADQVQSDGIGHASQEMTRSVEPVEVASKSMGRPGEMALPNIVNETSQSTNMESKTSIDVKNDGDLTPSVPHEDFQQIEQGFLATSGEVKHHKLNVDGVPKKIKVHKRPANDLKSKTSGIEGKRKKKMKNDLNLQPISGHLEKISTSEKAVQLSGQSEKPVSIGLASREDLRSEPMQVDASTSNLMPMDSIAEVNIELPHLLGDLQALALDPFHGVKRGIPAVTRQFFLRFRSLVYQKSLPVSPPMVTENEAVEDRRPPSSIGTSDSPDDRARASPLIKPVKHIVRPDDPTKAGRKRALSDRQEEISEKRLKKIKNIKALAAEKKAGSQKTSEARQGDGKESMAQAPPKVVKPELTRKVERPAKAVEPTILVIKFPPETSLPSVAELKARFARFGPIDQSGLRVFWKTSTCRVVFLHKVDAQSAYKYALANQSLFGNVGMKCFLREFGDASSEVSEAAKARGDNGANESPRVKDPAVVQRQSSVSAQQPLPQPMIQLKSILKKSTGDELGQGTGNGGSSKGTPRVKFMLGGEESSRGEQLMVGNRNSFNSVSFADGGAPSSVAMDFNTPPPTQFKKIPQQNLHNSEMAPRNTPNFINATASATAPTVDISQQMISLLTRCNDIVNNLTSLLGYVPYHPL</sequence>
<dbReference type="GO" id="GO:0006355">
    <property type="term" value="P:regulation of DNA-templated transcription"/>
    <property type="evidence" value="ECO:0007669"/>
    <property type="project" value="UniProtKB-ARBA"/>
</dbReference>
<accession>A0A445F9G0</accession>
<reference evidence="7 8" key="1">
    <citation type="submission" date="2018-09" db="EMBL/GenBank/DDBJ databases">
        <title>A high-quality reference genome of wild soybean provides a powerful tool to mine soybean genomes.</title>
        <authorList>
            <person name="Xie M."/>
            <person name="Chung C.Y.L."/>
            <person name="Li M.-W."/>
            <person name="Wong F.-L."/>
            <person name="Chan T.-F."/>
            <person name="Lam H.-M."/>
        </authorList>
    </citation>
    <scope>NUCLEOTIDE SEQUENCE [LARGE SCALE GENOMIC DNA]</scope>
    <source>
        <strain evidence="8">cv. W05</strain>
        <tissue evidence="7">Hypocotyl of etiolated seedlings</tissue>
    </source>
</reference>
<dbReference type="FunFam" id="2.30.30.140:FF:000115">
    <property type="entry name" value="Tudor/PWWP/MBT superfamily protein"/>
    <property type="match status" value="1"/>
</dbReference>
<dbReference type="SUPFAM" id="SSF63748">
    <property type="entry name" value="Tudor/PWWP/MBT"/>
    <property type="match status" value="1"/>
</dbReference>